<proteinExistence type="predicted"/>
<sequence length="320" mass="31928">MRSCACRNHGRIASSGMTRPALRLTPWTPMLNALLLAAFLVAPDAEARPEPTPVDAAVEAGVPVVLARDVAARAEARGVDPAAALAPVASAARAGVPSGPVAAKVLEGLAKGVPAERVLAVAGALADRLGRAGALLDRAAESGLAIGPDLRIAALADLADAMAAGVSPETVLALVDAARAAGGRADAAVAAARTLGELARRGVPVADATPLAVALAKRPPLPPGEIAALYEAYRREGGDAPGPFLDEARGRIARGEPLADVVDHFGESPDHVNHARQAGGPAAAPGAHGRAVGRPEPGAVPGVEGEPRGRGNSNKGGRAR</sequence>
<reference evidence="3" key="1">
    <citation type="journal article" date="2022" name="Int. J. Syst. Evol. Microbiol.">
        <title>Anaeromyxobacter oryzae sp. nov., Anaeromyxobacter diazotrophicus sp. nov. and Anaeromyxobacter paludicola sp. nov., isolated from paddy soils.</title>
        <authorList>
            <person name="Itoh H."/>
            <person name="Xu Z."/>
            <person name="Mise K."/>
            <person name="Masuda Y."/>
            <person name="Ushijima N."/>
            <person name="Hayakawa C."/>
            <person name="Shiratori Y."/>
            <person name="Senoo K."/>
        </authorList>
    </citation>
    <scope>NUCLEOTIDE SEQUENCE [LARGE SCALE GENOMIC DNA]</scope>
    <source>
        <strain evidence="3">Red232</strain>
    </source>
</reference>
<dbReference type="Proteomes" id="UP001162891">
    <property type="component" value="Chromosome"/>
</dbReference>
<feature type="compositionally biased region" description="Polar residues" evidence="1">
    <location>
        <begin position="311"/>
        <end position="320"/>
    </location>
</feature>
<name>A0ABN6MNT0_9BACT</name>
<evidence type="ECO:0000313" key="2">
    <source>
        <dbReference type="EMBL" id="BDG02648.1"/>
    </source>
</evidence>
<keyword evidence="3" id="KW-1185">Reference proteome</keyword>
<protein>
    <recommendedName>
        <fullName evidence="4">DUF4197 domain-containing protein</fullName>
    </recommendedName>
</protein>
<dbReference type="EMBL" id="AP025591">
    <property type="protein sequence ID" value="BDG02648.1"/>
    <property type="molecule type" value="Genomic_DNA"/>
</dbReference>
<feature type="compositionally biased region" description="Low complexity" evidence="1">
    <location>
        <begin position="275"/>
        <end position="295"/>
    </location>
</feature>
<feature type="region of interest" description="Disordered" evidence="1">
    <location>
        <begin position="265"/>
        <end position="320"/>
    </location>
</feature>
<evidence type="ECO:0008006" key="4">
    <source>
        <dbReference type="Google" id="ProtNLM"/>
    </source>
</evidence>
<evidence type="ECO:0000256" key="1">
    <source>
        <dbReference type="SAM" id="MobiDB-lite"/>
    </source>
</evidence>
<evidence type="ECO:0000313" key="3">
    <source>
        <dbReference type="Proteomes" id="UP001162891"/>
    </source>
</evidence>
<gene>
    <name evidence="2" type="ORF">AMOR_16440</name>
</gene>
<accession>A0ABN6MNT0</accession>
<organism evidence="2 3">
    <name type="scientific">Anaeromyxobacter oryzae</name>
    <dbReference type="NCBI Taxonomy" id="2918170"/>
    <lineage>
        <taxon>Bacteria</taxon>
        <taxon>Pseudomonadati</taxon>
        <taxon>Myxococcota</taxon>
        <taxon>Myxococcia</taxon>
        <taxon>Myxococcales</taxon>
        <taxon>Cystobacterineae</taxon>
        <taxon>Anaeromyxobacteraceae</taxon>
        <taxon>Anaeromyxobacter</taxon>
    </lineage>
</organism>